<dbReference type="Proteomes" id="UP000249134">
    <property type="component" value="Chromosome 1"/>
</dbReference>
<dbReference type="PIRSF" id="PIRSF021290">
    <property type="entry name" value="DUF1273"/>
    <property type="match status" value="1"/>
</dbReference>
<evidence type="ECO:0000256" key="1">
    <source>
        <dbReference type="HAMAP-Rule" id="MF_01575"/>
    </source>
</evidence>
<keyword evidence="3" id="KW-1185">Reference proteome</keyword>
<dbReference type="PANTHER" id="PTHR38440:SF1">
    <property type="entry name" value="UPF0398 PROTEIN SPR0331"/>
    <property type="match status" value="1"/>
</dbReference>
<reference evidence="2 3" key="1">
    <citation type="submission" date="2018-06" db="EMBL/GenBank/DDBJ databases">
        <authorList>
            <consortium name="Pathogen Informatics"/>
            <person name="Doyle S."/>
        </authorList>
    </citation>
    <scope>NUCLEOTIDE SEQUENCE [LARGE SCALE GENOMIC DNA]</scope>
    <source>
        <strain evidence="2 3">NCTC4824</strain>
    </source>
</reference>
<protein>
    <recommendedName>
        <fullName evidence="1">UPF0398 protein NCTC4824_01982</fullName>
    </recommendedName>
</protein>
<dbReference type="RefSeq" id="WP_066137891.1">
    <property type="nucleotide sequence ID" value="NZ_CBCSGM010000001.1"/>
</dbReference>
<evidence type="ECO:0000313" key="2">
    <source>
        <dbReference type="EMBL" id="SQI56616.1"/>
    </source>
</evidence>
<dbReference type="EMBL" id="LS483476">
    <property type="protein sequence ID" value="SQI56616.1"/>
    <property type="molecule type" value="Genomic_DNA"/>
</dbReference>
<accession>A0A2X4VX85</accession>
<dbReference type="InterPro" id="IPR010697">
    <property type="entry name" value="YspA"/>
</dbReference>
<dbReference type="STRING" id="1348624.GCA_001591545_01051"/>
<dbReference type="Gene3D" id="3.40.50.450">
    <property type="match status" value="1"/>
</dbReference>
<organism evidence="2 3">
    <name type="scientific">Lederbergia lenta</name>
    <name type="common">Bacillus lentus</name>
    <dbReference type="NCBI Taxonomy" id="1467"/>
    <lineage>
        <taxon>Bacteria</taxon>
        <taxon>Bacillati</taxon>
        <taxon>Bacillota</taxon>
        <taxon>Bacilli</taxon>
        <taxon>Bacillales</taxon>
        <taxon>Bacillaceae</taxon>
        <taxon>Lederbergia</taxon>
    </lineage>
</organism>
<dbReference type="AlphaFoldDB" id="A0A2X4VX85"/>
<dbReference type="NCBIfam" id="NF010181">
    <property type="entry name" value="PRK13660.1"/>
    <property type="match status" value="1"/>
</dbReference>
<dbReference type="SUPFAM" id="SSF102405">
    <property type="entry name" value="MCP/YpsA-like"/>
    <property type="match status" value="1"/>
</dbReference>
<evidence type="ECO:0000313" key="3">
    <source>
        <dbReference type="Proteomes" id="UP000249134"/>
    </source>
</evidence>
<proteinExistence type="inferred from homology"/>
<dbReference type="Pfam" id="PF06908">
    <property type="entry name" value="YpsA"/>
    <property type="match status" value="1"/>
</dbReference>
<gene>
    <name evidence="2" type="primary">ypsA</name>
    <name evidence="2" type="ORF">NCTC4824_01982</name>
</gene>
<sequence length="181" mass="21339">MIKVAALTGYKSYELGIYKNNDPAIDYIKKTISRRIIELMEDGLEWVIISGQPGVELWAAEVVFELQEEYNELKLALITPFLNQEEKWKEDNKELYEMVMMQADFTESLSKLPYTAPWQFRNKNNFFLQKTDAAIILYDEEKEGSPKFFYEAAKLYQQSKSYELRMIDFYDLQAAVDESNF</sequence>
<dbReference type="PANTHER" id="PTHR38440">
    <property type="entry name" value="UPF0398 PROTEIN YPSA"/>
    <property type="match status" value="1"/>
</dbReference>
<comment type="similarity">
    <text evidence="1">Belongs to the UPF0398 family.</text>
</comment>
<name>A0A2X4VX85_LEDLE</name>
<dbReference type="KEGG" id="blen:NCTC4824_01982"/>
<dbReference type="HAMAP" id="MF_01575">
    <property type="entry name" value="UPF0398"/>
    <property type="match status" value="1"/>
</dbReference>